<sequence length="94" mass="10880">MNTPLVVILLSLFSSTTSEVSSIEVTVLRYKALGNKDIQNIEHMFYLFEFCSCSDDFDFRSTPVKSPKCECSMPLKYRNIFLGCFSKKRENELF</sequence>
<dbReference type="AlphaFoldDB" id="A0A1I7WGJ2"/>
<evidence type="ECO:0000313" key="3">
    <source>
        <dbReference type="WBParaSite" id="Hba_04111"/>
    </source>
</evidence>
<reference evidence="3" key="1">
    <citation type="submission" date="2016-11" db="UniProtKB">
        <authorList>
            <consortium name="WormBaseParasite"/>
        </authorList>
    </citation>
    <scope>IDENTIFICATION</scope>
</reference>
<feature type="signal peptide" evidence="1">
    <location>
        <begin position="1"/>
        <end position="18"/>
    </location>
</feature>
<feature type="chain" id="PRO_5009310629" evidence="1">
    <location>
        <begin position="19"/>
        <end position="94"/>
    </location>
</feature>
<keyword evidence="1" id="KW-0732">Signal</keyword>
<accession>A0A1I7WGJ2</accession>
<keyword evidence="2" id="KW-1185">Reference proteome</keyword>
<dbReference type="WBParaSite" id="Hba_04111">
    <property type="protein sequence ID" value="Hba_04111"/>
    <property type="gene ID" value="Hba_04111"/>
</dbReference>
<evidence type="ECO:0000313" key="2">
    <source>
        <dbReference type="Proteomes" id="UP000095283"/>
    </source>
</evidence>
<organism evidence="2 3">
    <name type="scientific">Heterorhabditis bacteriophora</name>
    <name type="common">Entomopathogenic nematode worm</name>
    <dbReference type="NCBI Taxonomy" id="37862"/>
    <lineage>
        <taxon>Eukaryota</taxon>
        <taxon>Metazoa</taxon>
        <taxon>Ecdysozoa</taxon>
        <taxon>Nematoda</taxon>
        <taxon>Chromadorea</taxon>
        <taxon>Rhabditida</taxon>
        <taxon>Rhabditina</taxon>
        <taxon>Rhabditomorpha</taxon>
        <taxon>Strongyloidea</taxon>
        <taxon>Heterorhabditidae</taxon>
        <taxon>Heterorhabditis</taxon>
    </lineage>
</organism>
<protein>
    <submittedName>
        <fullName evidence="3">INSulin related</fullName>
    </submittedName>
</protein>
<proteinExistence type="predicted"/>
<evidence type="ECO:0000256" key="1">
    <source>
        <dbReference type="SAM" id="SignalP"/>
    </source>
</evidence>
<name>A0A1I7WGJ2_HETBA</name>
<dbReference type="Proteomes" id="UP000095283">
    <property type="component" value="Unplaced"/>
</dbReference>